<dbReference type="EMBL" id="JATAAI010000040">
    <property type="protein sequence ID" value="KAK1734249.1"/>
    <property type="molecule type" value="Genomic_DNA"/>
</dbReference>
<dbReference type="Proteomes" id="UP001224775">
    <property type="component" value="Unassembled WGS sequence"/>
</dbReference>
<dbReference type="SUPFAM" id="SSF144232">
    <property type="entry name" value="HIT/MYND zinc finger-like"/>
    <property type="match status" value="1"/>
</dbReference>
<feature type="compositionally biased region" description="Basic residues" evidence="5">
    <location>
        <begin position="1"/>
        <end position="15"/>
    </location>
</feature>
<keyword evidence="8" id="KW-1185">Reference proteome</keyword>
<keyword evidence="1" id="KW-0479">Metal-binding</keyword>
<organism evidence="7 8">
    <name type="scientific">Skeletonema marinoi</name>
    <dbReference type="NCBI Taxonomy" id="267567"/>
    <lineage>
        <taxon>Eukaryota</taxon>
        <taxon>Sar</taxon>
        <taxon>Stramenopiles</taxon>
        <taxon>Ochrophyta</taxon>
        <taxon>Bacillariophyta</taxon>
        <taxon>Coscinodiscophyceae</taxon>
        <taxon>Thalassiosirophycidae</taxon>
        <taxon>Thalassiosirales</taxon>
        <taxon>Skeletonemataceae</taxon>
        <taxon>Skeletonema</taxon>
        <taxon>Skeletonema marinoi-dohrnii complex</taxon>
    </lineage>
</organism>
<dbReference type="InterPro" id="IPR002893">
    <property type="entry name" value="Znf_MYND"/>
</dbReference>
<dbReference type="Gene3D" id="6.10.140.2220">
    <property type="match status" value="1"/>
</dbReference>
<protein>
    <recommendedName>
        <fullName evidence="6">MYND-type domain-containing protein</fullName>
    </recommendedName>
</protein>
<dbReference type="AlphaFoldDB" id="A0AAD9D5Z9"/>
<evidence type="ECO:0000256" key="4">
    <source>
        <dbReference type="PROSITE-ProRule" id="PRU00134"/>
    </source>
</evidence>
<feature type="region of interest" description="Disordered" evidence="5">
    <location>
        <begin position="1"/>
        <end position="20"/>
    </location>
</feature>
<name>A0AAD9D5Z9_9STRA</name>
<evidence type="ECO:0000313" key="7">
    <source>
        <dbReference type="EMBL" id="KAK1734249.1"/>
    </source>
</evidence>
<keyword evidence="2 4" id="KW-0863">Zinc-finger</keyword>
<dbReference type="PROSITE" id="PS50865">
    <property type="entry name" value="ZF_MYND_2"/>
    <property type="match status" value="1"/>
</dbReference>
<evidence type="ECO:0000256" key="1">
    <source>
        <dbReference type="ARBA" id="ARBA00022723"/>
    </source>
</evidence>
<comment type="caution">
    <text evidence="7">The sequence shown here is derived from an EMBL/GenBank/DDBJ whole genome shotgun (WGS) entry which is preliminary data.</text>
</comment>
<reference evidence="7" key="1">
    <citation type="submission" date="2023-06" db="EMBL/GenBank/DDBJ databases">
        <title>Survivors Of The Sea: Transcriptome response of Skeletonema marinoi to long-term dormancy.</title>
        <authorList>
            <person name="Pinder M.I.M."/>
            <person name="Kourtchenko O."/>
            <person name="Robertson E.K."/>
            <person name="Larsson T."/>
            <person name="Maumus F."/>
            <person name="Osuna-Cruz C.M."/>
            <person name="Vancaester E."/>
            <person name="Stenow R."/>
            <person name="Vandepoele K."/>
            <person name="Ploug H."/>
            <person name="Bruchert V."/>
            <person name="Godhe A."/>
            <person name="Topel M."/>
        </authorList>
    </citation>
    <scope>NUCLEOTIDE SEQUENCE</scope>
    <source>
        <strain evidence="7">R05AC</strain>
    </source>
</reference>
<evidence type="ECO:0000256" key="2">
    <source>
        <dbReference type="ARBA" id="ARBA00022771"/>
    </source>
</evidence>
<evidence type="ECO:0000256" key="3">
    <source>
        <dbReference type="ARBA" id="ARBA00022833"/>
    </source>
</evidence>
<accession>A0AAD9D5Z9</accession>
<dbReference type="GO" id="GO:0008270">
    <property type="term" value="F:zinc ion binding"/>
    <property type="evidence" value="ECO:0007669"/>
    <property type="project" value="UniProtKB-KW"/>
</dbReference>
<evidence type="ECO:0000259" key="6">
    <source>
        <dbReference type="PROSITE" id="PS50865"/>
    </source>
</evidence>
<evidence type="ECO:0000313" key="8">
    <source>
        <dbReference type="Proteomes" id="UP001224775"/>
    </source>
</evidence>
<keyword evidence="3" id="KW-0862">Zinc</keyword>
<proteinExistence type="predicted"/>
<evidence type="ECO:0000256" key="5">
    <source>
        <dbReference type="SAM" id="MobiDB-lite"/>
    </source>
</evidence>
<dbReference type="Pfam" id="PF01753">
    <property type="entry name" value="zf-MYND"/>
    <property type="match status" value="1"/>
</dbReference>
<sequence length="274" mass="31183">MGRKRNQGKARKAAKAKAEDAEGVKKLQQLGLSHAKMLQDGTVFICLHGAGPLCFEGICHEFVTAFREEFYAEAFRKEFFYAANHIGDSLSSCLIAADDATVDEFAEMWNDSAKMEIAKSCFLSEGAQHILEGEYNHARENAVFARYLEQTIAIDLLKTQATMNWPKINELSRFVLDPTIRGDVHTLVKFFRKRIPCSCLDKKYEEVKSITKMGMCYNPDCPIPCAYVERSKTMYCSRCRSVTYCSRECQKAHWKLHKLHCEKCAALIAKFEAE</sequence>
<gene>
    <name evidence="7" type="ORF">QTG54_015016</name>
</gene>
<feature type="domain" description="MYND-type" evidence="6">
    <location>
        <begin position="225"/>
        <end position="261"/>
    </location>
</feature>